<comment type="caution">
    <text evidence="6">The sequence shown here is derived from an EMBL/GenBank/DDBJ whole genome shotgun (WGS) entry which is preliminary data.</text>
</comment>
<dbReference type="GO" id="GO:0046872">
    <property type="term" value="F:metal ion binding"/>
    <property type="evidence" value="ECO:0007669"/>
    <property type="project" value="UniProtKB-KW"/>
</dbReference>
<keyword evidence="4" id="KW-0456">Lyase</keyword>
<protein>
    <recommendedName>
        <fullName evidence="5">CENP-V/GFA domain-containing protein</fullName>
    </recommendedName>
</protein>
<dbReference type="PANTHER" id="PTHR33337:SF40">
    <property type="entry name" value="CENP-V_GFA DOMAIN-CONTAINING PROTEIN-RELATED"/>
    <property type="match status" value="1"/>
</dbReference>
<sequence>MEIKGSCVCGAVQFTIVGRPSAMGTCHCSRCRKLGTSTIVFIKRDQFRLLRGENEIRTLAPTERYAYTRSFCGQCGTSLGEPLSPEGSFPINAQCLDDDPGVRNEMHEFLDDSPPWAASVHFEKVK</sequence>
<dbReference type="PROSITE" id="PS51891">
    <property type="entry name" value="CENP_V_GFA"/>
    <property type="match status" value="1"/>
</dbReference>
<evidence type="ECO:0000256" key="3">
    <source>
        <dbReference type="ARBA" id="ARBA00022833"/>
    </source>
</evidence>
<evidence type="ECO:0000313" key="7">
    <source>
        <dbReference type="Proteomes" id="UP000027746"/>
    </source>
</evidence>
<dbReference type="EMBL" id="JAMD01000003">
    <property type="protein sequence ID" value="KEJ96707.1"/>
    <property type="molecule type" value="Genomic_DNA"/>
</dbReference>
<evidence type="ECO:0000256" key="2">
    <source>
        <dbReference type="ARBA" id="ARBA00022723"/>
    </source>
</evidence>
<keyword evidence="3" id="KW-0862">Zinc</keyword>
<evidence type="ECO:0000259" key="5">
    <source>
        <dbReference type="PROSITE" id="PS51891"/>
    </source>
</evidence>
<organism evidence="6 7">
    <name type="scientific">Pseudosulfitobacter pseudonitzschiae</name>
    <dbReference type="NCBI Taxonomy" id="1402135"/>
    <lineage>
        <taxon>Bacteria</taxon>
        <taxon>Pseudomonadati</taxon>
        <taxon>Pseudomonadota</taxon>
        <taxon>Alphaproteobacteria</taxon>
        <taxon>Rhodobacterales</taxon>
        <taxon>Roseobacteraceae</taxon>
        <taxon>Pseudosulfitobacter</taxon>
    </lineage>
</organism>
<evidence type="ECO:0000256" key="1">
    <source>
        <dbReference type="ARBA" id="ARBA00005495"/>
    </source>
</evidence>
<evidence type="ECO:0000256" key="4">
    <source>
        <dbReference type="ARBA" id="ARBA00023239"/>
    </source>
</evidence>
<dbReference type="OrthoDB" id="9807246at2"/>
<keyword evidence="7" id="KW-1185">Reference proteome</keyword>
<dbReference type="InterPro" id="IPR006913">
    <property type="entry name" value="CENP-V/GFA"/>
</dbReference>
<dbReference type="SUPFAM" id="SSF51316">
    <property type="entry name" value="Mss4-like"/>
    <property type="match status" value="1"/>
</dbReference>
<dbReference type="RefSeq" id="WP_037924285.1">
    <property type="nucleotide sequence ID" value="NZ_CP054599.1"/>
</dbReference>
<proteinExistence type="inferred from homology"/>
<dbReference type="Pfam" id="PF04828">
    <property type="entry name" value="GFA"/>
    <property type="match status" value="1"/>
</dbReference>
<dbReference type="GO" id="GO:0016846">
    <property type="term" value="F:carbon-sulfur lyase activity"/>
    <property type="evidence" value="ECO:0007669"/>
    <property type="project" value="InterPro"/>
</dbReference>
<accession>A0A073JG66</accession>
<comment type="similarity">
    <text evidence="1">Belongs to the Gfa family.</text>
</comment>
<dbReference type="AlphaFoldDB" id="A0A073JG66"/>
<keyword evidence="2" id="KW-0479">Metal-binding</keyword>
<name>A0A073JG66_9RHOB</name>
<reference evidence="6 7" key="1">
    <citation type="submission" date="2014-01" db="EMBL/GenBank/DDBJ databases">
        <title>Sulfitobacter sp. H3 (MCCC 1A00686) Genome Sequencing.</title>
        <authorList>
            <person name="Lai Q."/>
            <person name="Hong Z."/>
        </authorList>
    </citation>
    <scope>NUCLEOTIDE SEQUENCE [LARGE SCALE GENOMIC DNA]</scope>
    <source>
        <strain evidence="6 7">H3</strain>
    </source>
</reference>
<dbReference type="PANTHER" id="PTHR33337">
    <property type="entry name" value="GFA DOMAIN-CONTAINING PROTEIN"/>
    <property type="match status" value="1"/>
</dbReference>
<evidence type="ECO:0000313" key="6">
    <source>
        <dbReference type="EMBL" id="KEJ96707.1"/>
    </source>
</evidence>
<gene>
    <name evidence="6" type="ORF">SUH3_15235</name>
</gene>
<dbReference type="GeneID" id="68868974"/>
<feature type="domain" description="CENP-V/GFA" evidence="5">
    <location>
        <begin position="3"/>
        <end position="111"/>
    </location>
</feature>
<dbReference type="Proteomes" id="UP000027746">
    <property type="component" value="Unassembled WGS sequence"/>
</dbReference>
<dbReference type="Gene3D" id="3.90.1590.10">
    <property type="entry name" value="glutathione-dependent formaldehyde- activating enzyme (gfa)"/>
    <property type="match status" value="1"/>
</dbReference>
<dbReference type="InterPro" id="IPR011057">
    <property type="entry name" value="Mss4-like_sf"/>
</dbReference>